<gene>
    <name evidence="3" type="primary">ycf41</name>
</gene>
<sequence>MNKSIFILKLKTEPIQNFYKNQITLVQFNAIFPCFKNFFLFENLSIVAWGNLGDDIIKYYRKGDYVIVEGVLNTIKNNQSIVDVKSEITSLQLTILKIYPLFTI</sequence>
<dbReference type="GO" id="GO:0003697">
    <property type="term" value="F:single-stranded DNA binding"/>
    <property type="evidence" value="ECO:0007669"/>
    <property type="project" value="InterPro"/>
</dbReference>
<accession>A0A224AQ58</accession>
<dbReference type="InterPro" id="IPR000424">
    <property type="entry name" value="Primosome_PriB/ssb"/>
</dbReference>
<dbReference type="Gene3D" id="2.40.50.140">
    <property type="entry name" value="Nucleic acid-binding proteins"/>
    <property type="match status" value="1"/>
</dbReference>
<organism evidence="3">
    <name type="scientific">Heterosigma akashiwo</name>
    <name type="common">Chromophytic alga</name>
    <name type="synonym">Heterosigma carterae</name>
    <dbReference type="NCBI Taxonomy" id="2829"/>
    <lineage>
        <taxon>Eukaryota</taxon>
        <taxon>Sar</taxon>
        <taxon>Stramenopiles</taxon>
        <taxon>Ochrophyta</taxon>
        <taxon>Raphidophyceae</taxon>
        <taxon>Chattonellales</taxon>
        <taxon>Chattonellaceae</taxon>
        <taxon>Heterosigma</taxon>
    </lineage>
</organism>
<evidence type="ECO:0000256" key="1">
    <source>
        <dbReference type="ARBA" id="ARBA00023125"/>
    </source>
</evidence>
<keyword evidence="3" id="KW-0150">Chloroplast</keyword>
<reference evidence="3" key="1">
    <citation type="submission" date="2017-05" db="EMBL/GenBank/DDBJ databases">
        <title>Chloroplast genome sequences of Heterosigma akashiwo, a bloom-forming raphidophyte.</title>
        <authorList>
            <person name="Ueki S."/>
        </authorList>
    </citation>
    <scope>NUCLEOTIDE SEQUENCE</scope>
    <source>
        <strain evidence="3">CCMP1596</strain>
    </source>
</reference>
<proteinExistence type="predicted"/>
<dbReference type="PROSITE" id="PS50935">
    <property type="entry name" value="SSB"/>
    <property type="match status" value="1"/>
</dbReference>
<dbReference type="EMBL" id="LC269924">
    <property type="protein sequence ID" value="BBA19030.1"/>
    <property type="molecule type" value="Genomic_DNA"/>
</dbReference>
<evidence type="ECO:0000256" key="2">
    <source>
        <dbReference type="PROSITE-ProRule" id="PRU00252"/>
    </source>
</evidence>
<dbReference type="AlphaFoldDB" id="A0A224AQ58"/>
<name>A0A224AQ58_HETAK</name>
<keyword evidence="3" id="KW-0934">Plastid</keyword>
<keyword evidence="1 2" id="KW-0238">DNA-binding</keyword>
<geneLocation type="chloroplast" evidence="3"/>
<evidence type="ECO:0000313" key="3">
    <source>
        <dbReference type="EMBL" id="BBA19030.1"/>
    </source>
</evidence>
<dbReference type="InterPro" id="IPR012340">
    <property type="entry name" value="NA-bd_OB-fold"/>
</dbReference>
<protein>
    <submittedName>
        <fullName evidence="3">Photosystem I assembly protein Ycf4</fullName>
    </submittedName>
</protein>
<dbReference type="SUPFAM" id="SSF50249">
    <property type="entry name" value="Nucleic acid-binding proteins"/>
    <property type="match status" value="1"/>
</dbReference>